<evidence type="ECO:0000313" key="3">
    <source>
        <dbReference type="Proteomes" id="UP000064939"/>
    </source>
</evidence>
<dbReference type="AlphaFoldDB" id="A0A0N7GXM3"/>
<accession>A0A0N7GXM3</accession>
<organism evidence="2 3">
    <name type="scientific">Acinetobacter equi</name>
    <dbReference type="NCBI Taxonomy" id="1324350"/>
    <lineage>
        <taxon>Bacteria</taxon>
        <taxon>Pseudomonadati</taxon>
        <taxon>Pseudomonadota</taxon>
        <taxon>Gammaproteobacteria</taxon>
        <taxon>Moraxellales</taxon>
        <taxon>Moraxellaceae</taxon>
        <taxon>Acinetobacter</taxon>
    </lineage>
</organism>
<dbReference type="STRING" id="1324350.AOY20_05930"/>
<evidence type="ECO:0000256" key="1">
    <source>
        <dbReference type="SAM" id="Phobius"/>
    </source>
</evidence>
<keyword evidence="3" id="KW-1185">Reference proteome</keyword>
<keyword evidence="1" id="KW-0472">Membrane</keyword>
<gene>
    <name evidence="2" type="ORF">AOY20_05930</name>
</gene>
<protein>
    <submittedName>
        <fullName evidence="2">Uncharacterized protein</fullName>
    </submittedName>
</protein>
<sequence>MNLTFILVQNKQLIASVRTIKVCAMINEKCFHLQLLIIIFLWLFLMDIKKHAKSHAFFLVKLTIIEKQLFYFHLQ</sequence>
<evidence type="ECO:0000313" key="2">
    <source>
        <dbReference type="EMBL" id="ALH95115.1"/>
    </source>
</evidence>
<keyword evidence="1" id="KW-0812">Transmembrane</keyword>
<dbReference type="Proteomes" id="UP000064939">
    <property type="component" value="Chromosome"/>
</dbReference>
<reference evidence="2 3" key="1">
    <citation type="journal article" date="2015" name="Int. J. Syst. Evol. Microbiol.">
        <title>Acinetobacter equi sp. nov. isolated from horse faeces.</title>
        <authorList>
            <person name="Poppel M.T."/>
            <person name="Skiebe E."/>
            <person name="Laue M."/>
            <person name="Bergmann H."/>
            <person name="Ebersberger I."/>
            <person name="Garn T."/>
            <person name="Fruth A."/>
            <person name="Baumgardt S."/>
            <person name="Busse H.J."/>
            <person name="Wilharm G."/>
        </authorList>
    </citation>
    <scope>NUCLEOTIDE SEQUENCE [LARGE SCALE GENOMIC DNA]</scope>
    <source>
        <strain evidence="2 3">114</strain>
    </source>
</reference>
<proteinExistence type="predicted"/>
<dbReference type="KEGG" id="aei:AOY20_05930"/>
<keyword evidence="1" id="KW-1133">Transmembrane helix</keyword>
<dbReference type="EMBL" id="CP012808">
    <property type="protein sequence ID" value="ALH95115.1"/>
    <property type="molecule type" value="Genomic_DNA"/>
</dbReference>
<name>A0A0N7GXM3_9GAMM</name>
<feature type="transmembrane region" description="Helical" evidence="1">
    <location>
        <begin position="31"/>
        <end position="48"/>
    </location>
</feature>